<keyword evidence="3" id="KW-0614">Plasmid</keyword>
<sequence>MNFEKNYYWDFILIGAGLWNSIIAWYLKQYNPKLNVLLLELSSSVKNHIWSFHQNDISSSQYMLIKPLITYSWPSYQVKFPKFNRKIFSGYYSICSKHLNSYLIRALGINNFLFNNKTVEIITPTSIRINNKKIINANCIIDGRGLKNSQFDGIYQIFLGQQWNLSSPHGLDIPIIMDATVNQKNDEYHFIYTLPLTPNSLMIEDTRYTKKPFLKIDMLKKSIKDYAIKNRWKLKNIEREEIGSIPIALKNEKIIKFKKIICVGLRANLLHATTGYSLPIAIQLAENIAKYSITTNQINSTVLFKLVKKFIINHQKKQRFFCMLNRLFFLSNSRCHLDIMQYFYTLPDKIIRNFYANKLSFFDKIRIFSGKPPISLFQALYAFLNL</sequence>
<evidence type="ECO:0000256" key="1">
    <source>
        <dbReference type="ARBA" id="ARBA00006599"/>
    </source>
</evidence>
<dbReference type="AlphaFoldDB" id="S5R1I4"/>
<evidence type="ECO:0000256" key="2">
    <source>
        <dbReference type="SAM" id="Phobius"/>
    </source>
</evidence>
<dbReference type="GO" id="GO:0045436">
    <property type="term" value="F:lycopene beta cyclase activity"/>
    <property type="evidence" value="ECO:0007669"/>
    <property type="project" value="InterPro"/>
</dbReference>
<keyword evidence="2" id="KW-0812">Transmembrane</keyword>
<dbReference type="NCBIfam" id="TIGR01789">
    <property type="entry name" value="lycopene_cycl"/>
    <property type="match status" value="1"/>
</dbReference>
<dbReference type="NCBIfam" id="TIGR01790">
    <property type="entry name" value="carotene-cycl"/>
    <property type="match status" value="1"/>
</dbReference>
<name>S5R1I4_9PROT</name>
<keyword evidence="4" id="KW-1185">Reference proteome</keyword>
<evidence type="ECO:0000313" key="3">
    <source>
        <dbReference type="EMBL" id="AGS07067.1"/>
    </source>
</evidence>
<dbReference type="GO" id="GO:0016117">
    <property type="term" value="P:carotenoid biosynthetic process"/>
    <property type="evidence" value="ECO:0007669"/>
    <property type="project" value="InterPro"/>
</dbReference>
<accession>S5R1I4</accession>
<dbReference type="OrthoDB" id="5793379at2"/>
<protein>
    <submittedName>
        <fullName evidence="3">Lycopene cyclase CrtY</fullName>
    </submittedName>
</protein>
<dbReference type="Pfam" id="PF05834">
    <property type="entry name" value="Lycopene_cycl"/>
    <property type="match status" value="1"/>
</dbReference>
<dbReference type="HOGENOM" id="CLU_698000_0_0_4"/>
<dbReference type="InterPro" id="IPR008461">
    <property type="entry name" value="CrtY"/>
</dbReference>
<dbReference type="EMBL" id="CP003469">
    <property type="protein sequence ID" value="AGS07067.1"/>
    <property type="molecule type" value="Genomic_DNA"/>
</dbReference>
<feature type="transmembrane region" description="Helical" evidence="2">
    <location>
        <begin position="7"/>
        <end position="27"/>
    </location>
</feature>
<geneLocation type="plasmid" evidence="3">
    <name>unnamed</name>
</geneLocation>
<dbReference type="Proteomes" id="UP000015216">
    <property type="component" value="Plasmid unnamed"/>
</dbReference>
<proteinExistence type="inferred from homology"/>
<gene>
    <name evidence="3" type="primary">crtY</name>
    <name evidence="3" type="ORF">SSDC_01989</name>
</gene>
<dbReference type="SUPFAM" id="SSF51905">
    <property type="entry name" value="FAD/NAD(P)-binding domain"/>
    <property type="match status" value="1"/>
</dbReference>
<evidence type="ECO:0000313" key="4">
    <source>
        <dbReference type="Proteomes" id="UP000015216"/>
    </source>
</evidence>
<dbReference type="InterPro" id="IPR010108">
    <property type="entry name" value="Lycopene_cyclase_b/e"/>
</dbReference>
<reference evidence="3 4" key="1">
    <citation type="journal article" date="2013" name="Curr. Biol.">
        <title>Defensive bacteriome symbiont with a drastically reduced genome.</title>
        <authorList>
            <person name="Nakabachi A."/>
            <person name="Ueoka R."/>
            <person name="Oshima K."/>
            <person name="Teta R."/>
            <person name="Mangoni A."/>
            <person name="Gurgui M."/>
            <person name="Oldham N.J."/>
            <person name="van Echten-Deckert G."/>
            <person name="Okamura K."/>
            <person name="Yamamoto K."/>
            <person name="Inoue H."/>
            <person name="Ohkuma M."/>
            <person name="Hongoh Y."/>
            <person name="Miyagishima S.Y."/>
            <person name="Hattori M."/>
            <person name="Piel J."/>
            <person name="Fukatsu T."/>
        </authorList>
    </citation>
    <scope>NUCLEOTIDE SEQUENCE [LARGE SCALE GENOMIC DNA]</scope>
    <source>
        <strain evidence="3 4">DC</strain>
        <plasmid evidence="4">Plasmid</plasmid>
    </source>
</reference>
<dbReference type="KEGG" id="ssdc:SSDC_01989"/>
<dbReference type="GO" id="GO:0016705">
    <property type="term" value="F:oxidoreductase activity, acting on paired donors, with incorporation or reduction of molecular oxygen"/>
    <property type="evidence" value="ECO:0007669"/>
    <property type="project" value="InterPro"/>
</dbReference>
<comment type="similarity">
    <text evidence="1">Belongs to the lycopene cyclase family.</text>
</comment>
<organism evidence="3 4">
    <name type="scientific">Candidatus Profftella armatura</name>
    <dbReference type="NCBI Taxonomy" id="669502"/>
    <lineage>
        <taxon>Bacteria</taxon>
        <taxon>Pseudomonadati</taxon>
        <taxon>Pseudomonadota</taxon>
        <taxon>Betaproteobacteria</taxon>
        <taxon>Candidatus Profftella</taxon>
    </lineage>
</organism>
<keyword evidence="2" id="KW-0472">Membrane</keyword>
<dbReference type="InterPro" id="IPR036188">
    <property type="entry name" value="FAD/NAD-bd_sf"/>
</dbReference>
<keyword evidence="2" id="KW-1133">Transmembrane helix</keyword>